<dbReference type="PROSITE" id="PS50076">
    <property type="entry name" value="DNAJ_2"/>
    <property type="match status" value="1"/>
</dbReference>
<sequence length="218" mass="25317">MTGNYYDILGISQTATSDEVKKAYRKLSLKFHPDKNEGDEYFSQMFKQINIAYNVLIDTEKRKDYDFQLRGQSELKSNAERLKKLEDELAFKNSLLNRRKKVDEVLASHTTQQQARWSIKDEKPSVDFPIKIKHVKYSLWVVIIGLAWAIGSKGSETENDLNDKQSSYVKPKKKPKRKKKKTEIYRAETIDTTSLAKNEEKPIDTSTNFSDLKLQDTL</sequence>
<dbReference type="Proteomes" id="UP001517367">
    <property type="component" value="Unassembled WGS sequence"/>
</dbReference>
<dbReference type="InterPro" id="IPR018253">
    <property type="entry name" value="DnaJ_domain_CS"/>
</dbReference>
<evidence type="ECO:0000259" key="2">
    <source>
        <dbReference type="PROSITE" id="PS50076"/>
    </source>
</evidence>
<feature type="compositionally biased region" description="Polar residues" evidence="1">
    <location>
        <begin position="204"/>
        <end position="218"/>
    </location>
</feature>
<dbReference type="SMART" id="SM00271">
    <property type="entry name" value="DnaJ"/>
    <property type="match status" value="1"/>
</dbReference>
<name>A0ABW9JKF8_9SPHI</name>
<dbReference type="PRINTS" id="PR00625">
    <property type="entry name" value="JDOMAIN"/>
</dbReference>
<keyword evidence="4" id="KW-1185">Reference proteome</keyword>
<proteinExistence type="predicted"/>
<dbReference type="InterPro" id="IPR001623">
    <property type="entry name" value="DnaJ_domain"/>
</dbReference>
<dbReference type="InterPro" id="IPR050817">
    <property type="entry name" value="DjlA_DnaK_co-chaperone"/>
</dbReference>
<dbReference type="PANTHER" id="PTHR24074">
    <property type="entry name" value="CO-CHAPERONE PROTEIN DJLA"/>
    <property type="match status" value="1"/>
</dbReference>
<dbReference type="Gene3D" id="1.10.287.110">
    <property type="entry name" value="DnaJ domain"/>
    <property type="match status" value="1"/>
</dbReference>
<feature type="region of interest" description="Disordered" evidence="1">
    <location>
        <begin position="155"/>
        <end position="218"/>
    </location>
</feature>
<evidence type="ECO:0000313" key="3">
    <source>
        <dbReference type="EMBL" id="MFN0292838.1"/>
    </source>
</evidence>
<feature type="domain" description="J" evidence="2">
    <location>
        <begin position="4"/>
        <end position="69"/>
    </location>
</feature>
<dbReference type="RefSeq" id="WP_138728598.1">
    <property type="nucleotide sequence ID" value="NZ_SRMP02000034.1"/>
</dbReference>
<dbReference type="SUPFAM" id="SSF46565">
    <property type="entry name" value="Chaperone J-domain"/>
    <property type="match status" value="1"/>
</dbReference>
<dbReference type="Pfam" id="PF00226">
    <property type="entry name" value="DnaJ"/>
    <property type="match status" value="1"/>
</dbReference>
<comment type="caution">
    <text evidence="3">The sequence shown here is derived from an EMBL/GenBank/DDBJ whole genome shotgun (WGS) entry which is preliminary data.</text>
</comment>
<organism evidence="3 4">
    <name type="scientific">Pedobacter helvus</name>
    <dbReference type="NCBI Taxonomy" id="2563444"/>
    <lineage>
        <taxon>Bacteria</taxon>
        <taxon>Pseudomonadati</taxon>
        <taxon>Bacteroidota</taxon>
        <taxon>Sphingobacteriia</taxon>
        <taxon>Sphingobacteriales</taxon>
        <taxon>Sphingobacteriaceae</taxon>
        <taxon>Pedobacter</taxon>
    </lineage>
</organism>
<feature type="compositionally biased region" description="Basic residues" evidence="1">
    <location>
        <begin position="170"/>
        <end position="181"/>
    </location>
</feature>
<evidence type="ECO:0000313" key="4">
    <source>
        <dbReference type="Proteomes" id="UP001517367"/>
    </source>
</evidence>
<gene>
    <name evidence="3" type="ORF">E5L68_015690</name>
</gene>
<reference evidence="3 4" key="1">
    <citation type="submission" date="2024-12" db="EMBL/GenBank/DDBJ databases">
        <authorList>
            <person name="Hu S."/>
        </authorList>
    </citation>
    <scope>NUCLEOTIDE SEQUENCE [LARGE SCALE GENOMIC DNA]</scope>
    <source>
        <strain evidence="3 4">P-25</strain>
    </source>
</reference>
<protein>
    <submittedName>
        <fullName evidence="3">J domain-containing protein</fullName>
    </submittedName>
</protein>
<dbReference type="CDD" id="cd06257">
    <property type="entry name" value="DnaJ"/>
    <property type="match status" value="1"/>
</dbReference>
<dbReference type="PROSITE" id="PS00636">
    <property type="entry name" value="DNAJ_1"/>
    <property type="match status" value="1"/>
</dbReference>
<dbReference type="EMBL" id="SRMP02000034">
    <property type="protein sequence ID" value="MFN0292838.1"/>
    <property type="molecule type" value="Genomic_DNA"/>
</dbReference>
<dbReference type="InterPro" id="IPR036869">
    <property type="entry name" value="J_dom_sf"/>
</dbReference>
<accession>A0ABW9JKF8</accession>
<evidence type="ECO:0000256" key="1">
    <source>
        <dbReference type="SAM" id="MobiDB-lite"/>
    </source>
</evidence>